<sequence length="144" mass="15827">MMQLVNHPISQALERLRTLAASDFTGLALLESHQKARWRYAAGNRSERYKQMLLKPGSGPAGVAFRIGKPVLWDDRAPSLSGLRADCPLITAEQLHSAVAVPISTGHGIKAVLLAARRSPHPYTVQEVEIIENVSKQLLLFIEP</sequence>
<evidence type="ECO:0000313" key="2">
    <source>
        <dbReference type="EMBL" id="GIQ69523.1"/>
    </source>
</evidence>
<gene>
    <name evidence="2" type="ORF">XYCOK13_23470</name>
</gene>
<dbReference type="RefSeq" id="WP_213412325.1">
    <property type="nucleotide sequence ID" value="NZ_BOVK01000029.1"/>
</dbReference>
<proteinExistence type="predicted"/>
<dbReference type="Pfam" id="PF13185">
    <property type="entry name" value="GAF_2"/>
    <property type="match status" value="1"/>
</dbReference>
<accession>A0A8J4H226</accession>
<evidence type="ECO:0000259" key="1">
    <source>
        <dbReference type="Pfam" id="PF13185"/>
    </source>
</evidence>
<feature type="domain" description="GAF" evidence="1">
    <location>
        <begin position="11"/>
        <end position="142"/>
    </location>
</feature>
<dbReference type="AlphaFoldDB" id="A0A8J4H226"/>
<name>A0A8J4H226_9BACL</name>
<dbReference type="EMBL" id="BOVK01000029">
    <property type="protein sequence ID" value="GIQ69523.1"/>
    <property type="molecule type" value="Genomic_DNA"/>
</dbReference>
<dbReference type="SUPFAM" id="SSF55781">
    <property type="entry name" value="GAF domain-like"/>
    <property type="match status" value="1"/>
</dbReference>
<organism evidence="2 3">
    <name type="scientific">Xylanibacillus composti</name>
    <dbReference type="NCBI Taxonomy" id="1572762"/>
    <lineage>
        <taxon>Bacteria</taxon>
        <taxon>Bacillati</taxon>
        <taxon>Bacillota</taxon>
        <taxon>Bacilli</taxon>
        <taxon>Bacillales</taxon>
        <taxon>Paenibacillaceae</taxon>
        <taxon>Xylanibacillus</taxon>
    </lineage>
</organism>
<evidence type="ECO:0000313" key="3">
    <source>
        <dbReference type="Proteomes" id="UP000677918"/>
    </source>
</evidence>
<comment type="caution">
    <text evidence="2">The sequence shown here is derived from an EMBL/GenBank/DDBJ whole genome shotgun (WGS) entry which is preliminary data.</text>
</comment>
<reference evidence="2" key="1">
    <citation type="submission" date="2021-04" db="EMBL/GenBank/DDBJ databases">
        <title>Draft genome sequence of Xylanibacillus composti strain K13.</title>
        <authorList>
            <person name="Uke A."/>
            <person name="Chhe C."/>
            <person name="Baramee S."/>
            <person name="Kosugi A."/>
        </authorList>
    </citation>
    <scope>NUCLEOTIDE SEQUENCE</scope>
    <source>
        <strain evidence="2">K13</strain>
    </source>
</reference>
<dbReference type="InterPro" id="IPR003018">
    <property type="entry name" value="GAF"/>
</dbReference>
<dbReference type="Proteomes" id="UP000677918">
    <property type="component" value="Unassembled WGS sequence"/>
</dbReference>
<dbReference type="Gene3D" id="3.30.450.40">
    <property type="match status" value="1"/>
</dbReference>
<protein>
    <recommendedName>
        <fullName evidence="1">GAF domain-containing protein</fullName>
    </recommendedName>
</protein>
<dbReference type="InterPro" id="IPR029016">
    <property type="entry name" value="GAF-like_dom_sf"/>
</dbReference>
<keyword evidence="3" id="KW-1185">Reference proteome</keyword>